<keyword evidence="1" id="KW-0732">Signal</keyword>
<evidence type="ECO:0000313" key="4">
    <source>
        <dbReference type="Proteomes" id="UP000271925"/>
    </source>
</evidence>
<comment type="caution">
    <text evidence="3">The sequence shown here is derived from an EMBL/GenBank/DDBJ whole genome shotgun (WGS) entry which is preliminary data.</text>
</comment>
<sequence length="125" mass="13698">MKNLLFFAFLLAASPLAFARPVSTFRPAPIQPADSTDLKAYAGTYTFAQNDNIKQFTITVENGELYGAVDSYPRNKLLKQPAAETFKSTSEYGSVLTFTRDAATKAVTGFKIQLMGNELTATKDK</sequence>
<name>A0A3P1BPL0_9BACT</name>
<dbReference type="AlphaFoldDB" id="A0A3P1BPL0"/>
<feature type="chain" id="PRO_5018028953" evidence="1">
    <location>
        <begin position="20"/>
        <end position="125"/>
    </location>
</feature>
<evidence type="ECO:0000256" key="1">
    <source>
        <dbReference type="SAM" id="SignalP"/>
    </source>
</evidence>
<keyword evidence="4" id="KW-1185">Reference proteome</keyword>
<reference evidence="3 4" key="1">
    <citation type="submission" date="2018-11" db="EMBL/GenBank/DDBJ databases">
        <authorList>
            <person name="Zhou Z."/>
            <person name="Wang G."/>
        </authorList>
    </citation>
    <scope>NUCLEOTIDE SEQUENCE [LARGE SCALE GENOMIC DNA]</scope>
    <source>
        <strain evidence="3 4">KCTC52004</strain>
    </source>
</reference>
<dbReference type="OrthoDB" id="955781at2"/>
<protein>
    <submittedName>
        <fullName evidence="3">DUF3471 domain-containing protein</fullName>
    </submittedName>
</protein>
<dbReference type="Proteomes" id="UP000271925">
    <property type="component" value="Unassembled WGS sequence"/>
</dbReference>
<evidence type="ECO:0000313" key="3">
    <source>
        <dbReference type="EMBL" id="RRB02853.1"/>
    </source>
</evidence>
<dbReference type="InterPro" id="IPR021860">
    <property type="entry name" value="Peptidase_S12_Pab87-rel_C"/>
</dbReference>
<feature type="domain" description="Peptidase S12 Pab87-related C-terminal" evidence="2">
    <location>
        <begin position="31"/>
        <end position="113"/>
    </location>
</feature>
<dbReference type="EMBL" id="RQJO01000009">
    <property type="protein sequence ID" value="RRB02853.1"/>
    <property type="molecule type" value="Genomic_DNA"/>
</dbReference>
<proteinExistence type="predicted"/>
<evidence type="ECO:0000259" key="2">
    <source>
        <dbReference type="Pfam" id="PF11954"/>
    </source>
</evidence>
<organism evidence="3 4">
    <name type="scientific">Larkinella rosea</name>
    <dbReference type="NCBI Taxonomy" id="2025312"/>
    <lineage>
        <taxon>Bacteria</taxon>
        <taxon>Pseudomonadati</taxon>
        <taxon>Bacteroidota</taxon>
        <taxon>Cytophagia</taxon>
        <taxon>Cytophagales</taxon>
        <taxon>Spirosomataceae</taxon>
        <taxon>Larkinella</taxon>
    </lineage>
</organism>
<gene>
    <name evidence="3" type="ORF">EHT25_20665</name>
</gene>
<dbReference type="Pfam" id="PF11954">
    <property type="entry name" value="DUF3471"/>
    <property type="match status" value="1"/>
</dbReference>
<feature type="signal peptide" evidence="1">
    <location>
        <begin position="1"/>
        <end position="19"/>
    </location>
</feature>
<dbReference type="RefSeq" id="WP_124877016.1">
    <property type="nucleotide sequence ID" value="NZ_RQJO01000009.1"/>
</dbReference>
<accession>A0A3P1BPL0</accession>